<dbReference type="STRING" id="3476.A0A2P5C0V7"/>
<sequence length="126" mass="14502">MEKIVVRRPVPPISPPMIPFPKLESLGFGMMHEFEEWEGNATTTETTSSFMIMPCLKRLEFNECPRLVHALPNNLATFSSLRLSRNNIAKTGRERQWAKISHIPNITINHKIVRKDGTWIHEHNAS</sequence>
<dbReference type="OrthoDB" id="1649329at2759"/>
<gene>
    <name evidence="1" type="ORF">PanWU01x14_194020</name>
</gene>
<dbReference type="AlphaFoldDB" id="A0A2P5C0V7"/>
<dbReference type="Proteomes" id="UP000237105">
    <property type="component" value="Unassembled WGS sequence"/>
</dbReference>
<name>A0A2P5C0V7_PARAD</name>
<protein>
    <recommendedName>
        <fullName evidence="3">LRR domain containing protein</fullName>
    </recommendedName>
</protein>
<dbReference type="EMBL" id="JXTB01000192">
    <property type="protein sequence ID" value="PON54661.1"/>
    <property type="molecule type" value="Genomic_DNA"/>
</dbReference>
<proteinExistence type="predicted"/>
<comment type="caution">
    <text evidence="1">The sequence shown here is derived from an EMBL/GenBank/DDBJ whole genome shotgun (WGS) entry which is preliminary data.</text>
</comment>
<keyword evidence="2" id="KW-1185">Reference proteome</keyword>
<organism evidence="1 2">
    <name type="scientific">Parasponia andersonii</name>
    <name type="common">Sponia andersonii</name>
    <dbReference type="NCBI Taxonomy" id="3476"/>
    <lineage>
        <taxon>Eukaryota</taxon>
        <taxon>Viridiplantae</taxon>
        <taxon>Streptophyta</taxon>
        <taxon>Embryophyta</taxon>
        <taxon>Tracheophyta</taxon>
        <taxon>Spermatophyta</taxon>
        <taxon>Magnoliopsida</taxon>
        <taxon>eudicotyledons</taxon>
        <taxon>Gunneridae</taxon>
        <taxon>Pentapetalae</taxon>
        <taxon>rosids</taxon>
        <taxon>fabids</taxon>
        <taxon>Rosales</taxon>
        <taxon>Cannabaceae</taxon>
        <taxon>Parasponia</taxon>
    </lineage>
</organism>
<accession>A0A2P5C0V7</accession>
<evidence type="ECO:0000313" key="1">
    <source>
        <dbReference type="EMBL" id="PON54661.1"/>
    </source>
</evidence>
<evidence type="ECO:0008006" key="3">
    <source>
        <dbReference type="Google" id="ProtNLM"/>
    </source>
</evidence>
<reference evidence="2" key="1">
    <citation type="submission" date="2016-06" db="EMBL/GenBank/DDBJ databases">
        <title>Parallel loss of symbiosis genes in relatives of nitrogen-fixing non-legume Parasponia.</title>
        <authorList>
            <person name="Van Velzen R."/>
            <person name="Holmer R."/>
            <person name="Bu F."/>
            <person name="Rutten L."/>
            <person name="Van Zeijl A."/>
            <person name="Liu W."/>
            <person name="Santuari L."/>
            <person name="Cao Q."/>
            <person name="Sharma T."/>
            <person name="Shen D."/>
            <person name="Roswanjaya Y."/>
            <person name="Wardhani T."/>
            <person name="Kalhor M.S."/>
            <person name="Jansen J."/>
            <person name="Van den Hoogen J."/>
            <person name="Gungor B."/>
            <person name="Hartog M."/>
            <person name="Hontelez J."/>
            <person name="Verver J."/>
            <person name="Yang W.-C."/>
            <person name="Schijlen E."/>
            <person name="Repin R."/>
            <person name="Schilthuizen M."/>
            <person name="Schranz E."/>
            <person name="Heidstra R."/>
            <person name="Miyata K."/>
            <person name="Fedorova E."/>
            <person name="Kohlen W."/>
            <person name="Bisseling T."/>
            <person name="Smit S."/>
            <person name="Geurts R."/>
        </authorList>
    </citation>
    <scope>NUCLEOTIDE SEQUENCE [LARGE SCALE GENOMIC DNA]</scope>
    <source>
        <strain evidence="2">cv. WU1-14</strain>
    </source>
</reference>
<evidence type="ECO:0000313" key="2">
    <source>
        <dbReference type="Proteomes" id="UP000237105"/>
    </source>
</evidence>